<dbReference type="AlphaFoldDB" id="A0A161KG10"/>
<name>A0A161KG10_9ZZZZ</name>
<gene>
    <name evidence="6" type="ORF">MGWOODY_Smn1972</name>
</gene>
<evidence type="ECO:0000256" key="2">
    <source>
        <dbReference type="ARBA" id="ARBA00022517"/>
    </source>
</evidence>
<keyword evidence="1" id="KW-0963">Cytoplasm</keyword>
<protein>
    <submittedName>
        <fullName evidence="6">FIG000325: clustered with transcription termination protein NusA</fullName>
    </submittedName>
</protein>
<proteinExistence type="inferred from homology"/>
<dbReference type="NCBIfam" id="NF011229">
    <property type="entry name" value="PRK14636.1"/>
    <property type="match status" value="1"/>
</dbReference>
<dbReference type="Pfam" id="PF17384">
    <property type="entry name" value="DUF150_C"/>
    <property type="match status" value="1"/>
</dbReference>
<dbReference type="CDD" id="cd01734">
    <property type="entry name" value="YlxS_C"/>
    <property type="match status" value="1"/>
</dbReference>
<dbReference type="InterPro" id="IPR028998">
    <property type="entry name" value="RimP_C"/>
</dbReference>
<dbReference type="FunFam" id="3.30.300.70:FF:000001">
    <property type="entry name" value="Ribosome maturation factor RimP"/>
    <property type="match status" value="1"/>
</dbReference>
<feature type="compositionally biased region" description="Acidic residues" evidence="3">
    <location>
        <begin position="244"/>
        <end position="256"/>
    </location>
</feature>
<dbReference type="SUPFAM" id="SSF75420">
    <property type="entry name" value="YhbC-like, N-terminal domain"/>
    <property type="match status" value="1"/>
</dbReference>
<evidence type="ECO:0000313" key="6">
    <source>
        <dbReference type="EMBL" id="CUS46872.1"/>
    </source>
</evidence>
<dbReference type="EMBL" id="CZQE01000405">
    <property type="protein sequence ID" value="CUS46872.1"/>
    <property type="molecule type" value="Genomic_DNA"/>
</dbReference>
<evidence type="ECO:0000259" key="4">
    <source>
        <dbReference type="Pfam" id="PF02576"/>
    </source>
</evidence>
<evidence type="ECO:0000259" key="5">
    <source>
        <dbReference type="Pfam" id="PF17384"/>
    </source>
</evidence>
<sequence>MNPSRGAIRLNPRDAGLDRAYRIDSQDQGRPPAICPCRAMGPCRAGQAAVYRPHILYIVMGEEVGATRSRRRKGMFQIMTDIAKLTHLIEPEANALGFDLVRVKMFGNRDDLTLQVMAERPDTRQLTIDDCAELSRRISDLFDEKDPIEEAYRLEVSSPGIDRPLTRLKDFQDWAGHEARIHLAAPVDGRKQLTGILKGVEDGRITIDVNKHEPMTIGFDQVANAKLLLTDALIASTRPLSTEGVEEEEFEEEAPEGAERNPDDIMNEGQD</sequence>
<dbReference type="PANTHER" id="PTHR33867">
    <property type="entry name" value="RIBOSOME MATURATION FACTOR RIMP"/>
    <property type="match status" value="1"/>
</dbReference>
<dbReference type="Gene3D" id="2.30.30.180">
    <property type="entry name" value="Ribosome maturation factor RimP, C-terminal domain"/>
    <property type="match status" value="1"/>
</dbReference>
<feature type="domain" description="Ribosome maturation factor RimP C-terminal" evidence="5">
    <location>
        <begin position="165"/>
        <end position="230"/>
    </location>
</feature>
<dbReference type="NCBIfam" id="NF000932">
    <property type="entry name" value="PRK00092.2-5"/>
    <property type="match status" value="1"/>
</dbReference>
<dbReference type="SUPFAM" id="SSF74942">
    <property type="entry name" value="YhbC-like, C-terminal domain"/>
    <property type="match status" value="1"/>
</dbReference>
<dbReference type="Pfam" id="PF02576">
    <property type="entry name" value="RimP_N"/>
    <property type="match status" value="1"/>
</dbReference>
<dbReference type="InterPro" id="IPR003728">
    <property type="entry name" value="Ribosome_maturation_RimP"/>
</dbReference>
<dbReference type="InterPro" id="IPR036847">
    <property type="entry name" value="RimP_C_sf"/>
</dbReference>
<evidence type="ECO:0000256" key="1">
    <source>
        <dbReference type="ARBA" id="ARBA00022490"/>
    </source>
</evidence>
<keyword evidence="2" id="KW-0690">Ribosome biogenesis</keyword>
<dbReference type="GO" id="GO:0005829">
    <property type="term" value="C:cytosol"/>
    <property type="evidence" value="ECO:0007669"/>
    <property type="project" value="TreeGrafter"/>
</dbReference>
<accession>A0A161KG10</accession>
<dbReference type="InterPro" id="IPR035956">
    <property type="entry name" value="RimP_N_sf"/>
</dbReference>
<dbReference type="HAMAP" id="MF_01077">
    <property type="entry name" value="RimP"/>
    <property type="match status" value="1"/>
</dbReference>
<feature type="region of interest" description="Disordered" evidence="3">
    <location>
        <begin position="239"/>
        <end position="271"/>
    </location>
</feature>
<dbReference type="GO" id="GO:0000028">
    <property type="term" value="P:ribosomal small subunit assembly"/>
    <property type="evidence" value="ECO:0007669"/>
    <property type="project" value="TreeGrafter"/>
</dbReference>
<evidence type="ECO:0000256" key="3">
    <source>
        <dbReference type="SAM" id="MobiDB-lite"/>
    </source>
</evidence>
<feature type="domain" description="Ribosome maturation factor RimP N-terminal" evidence="4">
    <location>
        <begin position="88"/>
        <end position="162"/>
    </location>
</feature>
<dbReference type="PANTHER" id="PTHR33867:SF1">
    <property type="entry name" value="RIBOSOME MATURATION FACTOR RIMP"/>
    <property type="match status" value="1"/>
</dbReference>
<reference evidence="6" key="1">
    <citation type="submission" date="2015-10" db="EMBL/GenBank/DDBJ databases">
        <authorList>
            <person name="Gilbert D.G."/>
        </authorList>
    </citation>
    <scope>NUCLEOTIDE SEQUENCE</scope>
</reference>
<organism evidence="6">
    <name type="scientific">hydrothermal vent metagenome</name>
    <dbReference type="NCBI Taxonomy" id="652676"/>
    <lineage>
        <taxon>unclassified sequences</taxon>
        <taxon>metagenomes</taxon>
        <taxon>ecological metagenomes</taxon>
    </lineage>
</organism>
<dbReference type="InterPro" id="IPR028989">
    <property type="entry name" value="RimP_N"/>
</dbReference>
<dbReference type="GO" id="GO:0006412">
    <property type="term" value="P:translation"/>
    <property type="evidence" value="ECO:0007669"/>
    <property type="project" value="TreeGrafter"/>
</dbReference>
<dbReference type="Gene3D" id="3.30.300.70">
    <property type="entry name" value="RimP-like superfamily, N-terminal"/>
    <property type="match status" value="1"/>
</dbReference>